<evidence type="ECO:0000256" key="1">
    <source>
        <dbReference type="ARBA" id="ARBA00023157"/>
    </source>
</evidence>
<dbReference type="Gene3D" id="2.60.40.10">
    <property type="entry name" value="Immunoglobulins"/>
    <property type="match status" value="1"/>
</dbReference>
<organism evidence="4 5">
    <name type="scientific">Shewanella aestuarii</name>
    <dbReference type="NCBI Taxonomy" id="1028752"/>
    <lineage>
        <taxon>Bacteria</taxon>
        <taxon>Pseudomonadati</taxon>
        <taxon>Pseudomonadota</taxon>
        <taxon>Gammaproteobacteria</taxon>
        <taxon>Alteromonadales</taxon>
        <taxon>Shewanellaceae</taxon>
        <taxon>Shewanella</taxon>
    </lineage>
</organism>
<keyword evidence="4" id="KW-0614">Plasmid</keyword>
<evidence type="ECO:0000259" key="3">
    <source>
        <dbReference type="PROSITE" id="PS50287"/>
    </source>
</evidence>
<dbReference type="InterPro" id="IPR022038">
    <property type="entry name" value="Ig-like_bact"/>
</dbReference>
<reference evidence="4 5" key="1">
    <citation type="submission" date="2020-03" db="EMBL/GenBank/DDBJ databases">
        <title>Complete genome sequence of Shewanella sp.</title>
        <authorList>
            <person name="Kim Y.-S."/>
            <person name="Kim S.-J."/>
            <person name="Jung H.-K."/>
            <person name="Kim K.-H."/>
        </authorList>
    </citation>
    <scope>NUCLEOTIDE SEQUENCE [LARGE SCALE GENOMIC DNA]</scope>
    <source>
        <strain evidence="4 5">PN3F2</strain>
        <plasmid evidence="4 5">pPN3F2_1</plasmid>
    </source>
</reference>
<proteinExistence type="predicted"/>
<dbReference type="InterPro" id="IPR001190">
    <property type="entry name" value="SRCR"/>
</dbReference>
<evidence type="ECO:0000256" key="2">
    <source>
        <dbReference type="SAM" id="SignalP"/>
    </source>
</evidence>
<keyword evidence="1" id="KW-1015">Disulfide bond</keyword>
<protein>
    <recommendedName>
        <fullName evidence="3">SRCR domain-containing protein</fullName>
    </recommendedName>
</protein>
<feature type="chain" id="PRO_5026072467" description="SRCR domain-containing protein" evidence="2">
    <location>
        <begin position="22"/>
        <end position="3267"/>
    </location>
</feature>
<dbReference type="InterPro" id="IPR013783">
    <property type="entry name" value="Ig-like_fold"/>
</dbReference>
<gene>
    <name evidence="4" type="ORF">HBH39_17705</name>
</gene>
<name>A0A6G9QPA6_9GAMM</name>
<feature type="domain" description="SRCR" evidence="3">
    <location>
        <begin position="100"/>
        <end position="236"/>
    </location>
</feature>
<dbReference type="RefSeq" id="WP_167680171.1">
    <property type="nucleotide sequence ID" value="NZ_CP050314.1"/>
</dbReference>
<keyword evidence="2" id="KW-0732">Signal</keyword>
<sequence length="3267" mass="353356">MNRLLTFCCLMLLMLSGGSLASTNTLLPDIKALALDKLVLDRTGQPITVFETPPIMNSKGEVAKGMTEIILSLDSTAKNSLIVQGKTLSPGGTLNVVIDLTATNGVIKIPAYPAKSGISGLDEYKIDIPKVTAQLCSDEYTYDQANNVCLKVETTNLIYTCPNQSWKATGDLRNCTQETTIAKENCPTGYVSNGNGTCTKTEYQATLPKCESGYSYSTTNKRCEKTLTESAYKTCSDPTYSYNSATNDCRKTITQSVNYDCPTGYNYNSTLKKCERTLTATASKVCSTGYTYSATNNRCEKPTSIDATPVCTSGYTYNGTTKRCEQTLTESANKVCSAGFTYSAGNNRCEKTTTANASIVCPSTYSYNSTTKRCEKTLTESANKVCSTGYTFSSTNNRCEKTTTVNATPVCTSGYTYNGTTKRCEQTLTESANKVCSAGFTYSAGNNRCEKTTTANASIVCPSTYSYNSTTKRCEKTLTESANKVCSAGFTYSSANNRCEKTTTANATPVCSSGYSYNSTAKRCEKTLTESANKVCSAGFTYSSANNRCEKTTTTNASIVCPSTYSYNSTTKLCEKLDTLSAGKVCAIGYTYSATNDRCEKTTTTNATPVCSSGYTYNSTASRCEKTLTETANKVCSAGFTYSSTNNRCEKITNTTPSKTCPSGYTFSATNNRCEKTETVAANPTCQAGYSYSTTNKRCEKTETVSASKVCGAGYAYVSANDRCEKTTTITANIVCATGYTYSSTNKRCEKTETVSASKVCASGYTYSSANNRCEKTTTIAATKVCASGYTYSSANNRCEKTTTVAASKVCATGYTYSSANNRCEKTTTVAASKVCATGYTFKNDRCEKTTTVDASKVCASGYTYNATYSRCEKTITVSASKVCASGYSYSETNDRCEKATTVVATKSCPTGYSDISGQCTKVTSVARPSVCPSGYTYFNSTTCQKTSWVFDADYDPGYGIMVFNPEDNYYWIAEPNGGSRYTSAIYCFSTPAQTSSTSTGNCRALGYYDLDIEMTYNSKTQNGFVKKTDLKSKVDGSCASGYTLNTSTNQCDKTEVTSYLYSCSAGFTLSGTVCNKFETQAFSYQCNTGYTLSGSTCSKLETANFSYSCSTGYTLSGSSCSKLETQAFTYSCSAGYTLSGSSCSKLETQAFTYSCGTGYTLSGSSCSKLETQAFSYSCGTGYTLSGSSCSKLETQAFSYSCGTGYTLSGSSCSRLLTQPNTYSCSAGYTLSGSSCSKLETQAFTYSCGTGYTLSGSTCSKLLTQANTYSCDSGYTLSGSSCSRLVTQSYSNVCSAGYTLSGSTCTKLETQAFSYQCNTGYTLSGSTCSKLVTQSNTWSCSAGFTLSGSTCSKFETDSYTYGCPPTYTTNGSTCSKLLTEPNTYSCSAGYTLSGSTCTKFETQAFSYQCNTGYTLSGSTCSKLVTQSNTWSCSTGFTLSGSTCTKFETQAFVYQCGDASYTLSGSTCSKLLTEPNTYSCSAGYTLSGSTCTKFETQAFSYQCNTGYTLSGSTCSKLVTQANTWSCSTGFTLSGSTCTKFETQAFVYQCGDASYTLSGSTCSKLLTEPNTYSCSAGYTLSGSTCTKFETQAFSYQCGDASYTLSGSMCSKLIFVSNTWSCPANTNLSGDKCLGTDIKAFTYSCPANYTNHNNGSCSLYQSQGYTLSCPDSTYTPNQSTEICEKVLKAAHIYKCNDPKYTLNGSSCSLLLTATEEWICGDLTYNKISETQCRRLTDADLTGKCPANYVRNDNICTLTSKVPQLESCSETYKRNGAECERDVFKAASCADGLLTPSSCICPTGTTLNENTYMCEGVEKSAVIKSCPSSYDLVNGQCEYQHQVGVVYDYCATGMTSSGSNCLLSVSIPATQSCNSPYANISGKCQYTDTLPAGVGGGDVEAKSFEGKFISETSAATLENLAFDAVVSDVNEIAVDVAGGCRLVTTEMLAKGPIKKGDVPCALIWKDLPDGLSGKDNKITGIFNAAGQQKIGYQLKSFNGSSGTPFIVSEGEIVVEVSMPEKPEITDITTRMMNKVVRGFDVYNYDAASKINLTTVLVDPKVYEQVVEIEGLGSCTVPANASSCNIYSDQSFERDENNLQFTSSFKVWGNSKIGGWDKADLTPKNWNIKHDFRGPKIAFTEFNDKKANPPIVNEELGFPVIVNGGEGAIGIVNFRDEVALEDRWWRPTKVDLEFISDDGKKSVNMINVNGMDVLFDVPQSKDGAITLSNYKVLEHVDANGYPFMMTTLTPGVYNVKVTAKDAFNNTSVTNIQQIKVDTPAPQIKVFNKKAMLSGNNTPSVVMIDDLMVVAHNGFEGDTKITSVKIDGREARSINNDEHFKLLTGDGFDLIASQPYELVVEAQDSDGVTTQSTIHFNYLQMEFNFQRKPQTVIQLVEDVGLVVSRTKGLRCDIYGTKAAAALAANDMNHACYIEWSQLPQGMSAESNSFQATAKGGVSDLGMNTAEFTAYIVNKEGKASVVSKDAVTFESIAPSPITLTLDDRLKLADGIYSISVLDRQIGRYQGTSSRANVDIDLSTDAGDSKQYKHNQLPFGETQNFSAYADKLGEANLWDRVPYTLKGSYRLAPEKSTTINFDLVVTPHPYMQVLMELDDTRYASTEKINATISLGVKNNLTNTFDYNIETMGTAWDVYLAFKNGTDYEPISEAIQIGSDGKGVLQIDADIIFNRNEAVYAVAEARSPFPEIEIVRVSIPRSISVVKGTAVDGEIVSRVVHSRIPAAFDLRFDTQSFQDFMVMGEIKWQRDIGGVWTDMTELTGRQYVSVKSVEPETIDVRAVITNKVTGAITETEKLRLISFDTPKLRVDGVTQAIAGQSIELTAVDISGGDQSGGLIVEWSTDGEIWEKGDETYIVNVEESSLRIHARMKYANTADDINQGQWSTAVKYISVTKPKPMTMSVVRPSMAEVNTEISLKMMVSNPFESTGIALLTEWLLPDGSIINDEKEITYTLQESDLDDANRVTFIAKAWLDGFKDVTLGEANAVMNTFSYSFPKESELSLTVNNNVKFVPSSGFANVNMPYINAPGVVFAYDWTFDEAAIQKVSANGKGLNFNVIKPGIHEIMVTVSDNRGNFAHITDYVEAVEPNELEFVLNDVYSNKYMRAPLTVSIYPNVKVGHPYDFVKEYSWTINGVKGDVSGRAVGAFNDLPEGHYDIILDVKTNYGQVGQETFSFDVVANKNPVCAPTSRNQYGTHIVDANCKDEDGRILFYKWIVNGMVFSPYGAQVRFTEHDYPNGASIVIEANDDAGGIGVGHISF</sequence>
<evidence type="ECO:0000313" key="4">
    <source>
        <dbReference type="EMBL" id="QIR16322.1"/>
    </source>
</evidence>
<dbReference type="GO" id="GO:0016020">
    <property type="term" value="C:membrane"/>
    <property type="evidence" value="ECO:0007669"/>
    <property type="project" value="InterPro"/>
</dbReference>
<feature type="signal peptide" evidence="2">
    <location>
        <begin position="1"/>
        <end position="21"/>
    </location>
</feature>
<accession>A0A6G9QPA6</accession>
<evidence type="ECO:0000313" key="5">
    <source>
        <dbReference type="Proteomes" id="UP000502608"/>
    </source>
</evidence>
<dbReference type="PROSITE" id="PS50287">
    <property type="entry name" value="SRCR_2"/>
    <property type="match status" value="1"/>
</dbReference>
<geneLocation type="plasmid" evidence="4 5">
    <name>pPN3F2_1</name>
</geneLocation>
<dbReference type="KEGG" id="saes:HBH39_17705"/>
<dbReference type="CDD" id="cd00033">
    <property type="entry name" value="CCP"/>
    <property type="match status" value="1"/>
</dbReference>
<dbReference type="EMBL" id="CP050314">
    <property type="protein sequence ID" value="QIR16322.1"/>
    <property type="molecule type" value="Genomic_DNA"/>
</dbReference>
<dbReference type="Proteomes" id="UP000502608">
    <property type="component" value="Plasmid pPN3F2_1"/>
</dbReference>
<keyword evidence="5" id="KW-1185">Reference proteome</keyword>
<dbReference type="InterPro" id="IPR000436">
    <property type="entry name" value="Sushi_SCR_CCP_dom"/>
</dbReference>
<dbReference type="Pfam" id="PF13750">
    <property type="entry name" value="Big_3_3"/>
    <property type="match status" value="1"/>
</dbReference>